<evidence type="ECO:0000256" key="1">
    <source>
        <dbReference type="SAM" id="MobiDB-lite"/>
    </source>
</evidence>
<evidence type="ECO:0000313" key="4">
    <source>
        <dbReference type="Proteomes" id="UP000094819"/>
    </source>
</evidence>
<reference evidence="3 4" key="1">
    <citation type="submission" date="2016-06" db="EMBL/GenBank/DDBJ databases">
        <title>Evolution of pathogenesis and genome organization in the Tremellales.</title>
        <authorList>
            <person name="Cuomo C."/>
            <person name="Litvintseva A."/>
            <person name="Heitman J."/>
            <person name="Chen Y."/>
            <person name="Sun S."/>
            <person name="Springer D."/>
            <person name="Dromer F."/>
            <person name="Young S."/>
            <person name="Zeng Q."/>
            <person name="Chapman S."/>
            <person name="Gujja S."/>
            <person name="Saif S."/>
            <person name="Birren B."/>
        </authorList>
    </citation>
    <scope>NUCLEOTIDE SEQUENCE [LARGE SCALE GENOMIC DNA]</scope>
    <source>
        <strain evidence="3 4">CBS 7118</strain>
    </source>
</reference>
<dbReference type="RefSeq" id="XP_019028770.1">
    <property type="nucleotide sequence ID" value="XM_019179289.1"/>
</dbReference>
<name>A0A1E3IDB6_9TREE</name>
<dbReference type="CDD" id="cd09917">
    <property type="entry name" value="F-box_SF"/>
    <property type="match status" value="1"/>
</dbReference>
<gene>
    <name evidence="3" type="ORF">L198_07281</name>
</gene>
<sequence length="226" mass="25185">MSTTAPSNYPRLPPEIMLMVFKHLERTASPSTLATAARTSHSFHRNLIPVVYRSATLTKDNCRSFFYGLLSSQCISQEEKEAWWEGELGDKKSRVARRIAMLGLVQNVFLADLEAVKVCNAAVRALRAEGLEAPPNDWYTPHMNDSPPRTLLFYGRVPLHVQLSSKLLISLAEELPPDRVTPTLMTEALGGMMRPSGTLSVQLPRGYYRDSDLPRSAPSDAGDRSR</sequence>
<dbReference type="Pfam" id="PF12937">
    <property type="entry name" value="F-box-like"/>
    <property type="match status" value="1"/>
</dbReference>
<dbReference type="EMBL" id="AWGH01000031">
    <property type="protein sequence ID" value="ODN86587.1"/>
    <property type="molecule type" value="Genomic_DNA"/>
</dbReference>
<evidence type="ECO:0000259" key="2">
    <source>
        <dbReference type="Pfam" id="PF12937"/>
    </source>
</evidence>
<dbReference type="Proteomes" id="UP000094819">
    <property type="component" value="Unassembled WGS sequence"/>
</dbReference>
<evidence type="ECO:0000313" key="3">
    <source>
        <dbReference type="EMBL" id="ODN86587.1"/>
    </source>
</evidence>
<dbReference type="SUPFAM" id="SSF81383">
    <property type="entry name" value="F-box domain"/>
    <property type="match status" value="1"/>
</dbReference>
<organism evidence="3 4">
    <name type="scientific">Cryptococcus wingfieldii CBS 7118</name>
    <dbReference type="NCBI Taxonomy" id="1295528"/>
    <lineage>
        <taxon>Eukaryota</taxon>
        <taxon>Fungi</taxon>
        <taxon>Dikarya</taxon>
        <taxon>Basidiomycota</taxon>
        <taxon>Agaricomycotina</taxon>
        <taxon>Tremellomycetes</taxon>
        <taxon>Tremellales</taxon>
        <taxon>Cryptococcaceae</taxon>
        <taxon>Cryptococcus</taxon>
    </lineage>
</organism>
<dbReference type="InterPro" id="IPR001810">
    <property type="entry name" value="F-box_dom"/>
</dbReference>
<proteinExistence type="predicted"/>
<protein>
    <recommendedName>
        <fullName evidence="2">F-box domain-containing protein</fullName>
    </recommendedName>
</protein>
<keyword evidence="4" id="KW-1185">Reference proteome</keyword>
<feature type="region of interest" description="Disordered" evidence="1">
    <location>
        <begin position="207"/>
        <end position="226"/>
    </location>
</feature>
<dbReference type="InterPro" id="IPR036047">
    <property type="entry name" value="F-box-like_dom_sf"/>
</dbReference>
<accession>A0A1E3IDB6</accession>
<dbReference type="GeneID" id="30196492"/>
<dbReference type="AlphaFoldDB" id="A0A1E3IDB6"/>
<comment type="caution">
    <text evidence="3">The sequence shown here is derived from an EMBL/GenBank/DDBJ whole genome shotgun (WGS) entry which is preliminary data.</text>
</comment>
<feature type="domain" description="F-box" evidence="2">
    <location>
        <begin position="11"/>
        <end position="46"/>
    </location>
</feature>